<protein>
    <submittedName>
        <fullName evidence="1">Uncharacterized protein</fullName>
    </submittedName>
</protein>
<gene>
    <name evidence="1" type="ORF">N7530_003961</name>
</gene>
<keyword evidence="2" id="KW-1185">Reference proteome</keyword>
<dbReference type="EMBL" id="JAPWDO010000003">
    <property type="protein sequence ID" value="KAJ5478452.1"/>
    <property type="molecule type" value="Genomic_DNA"/>
</dbReference>
<proteinExistence type="predicted"/>
<reference evidence="1" key="1">
    <citation type="submission" date="2022-12" db="EMBL/GenBank/DDBJ databases">
        <authorList>
            <person name="Petersen C."/>
        </authorList>
    </citation>
    <scope>NUCLEOTIDE SEQUENCE</scope>
    <source>
        <strain evidence="1">IBT 17660</strain>
    </source>
</reference>
<dbReference type="Proteomes" id="UP001147760">
    <property type="component" value="Unassembled WGS sequence"/>
</dbReference>
<comment type="caution">
    <text evidence="1">The sequence shown here is derived from an EMBL/GenBank/DDBJ whole genome shotgun (WGS) entry which is preliminary data.</text>
</comment>
<dbReference type="AlphaFoldDB" id="A0A9W9WXH3"/>
<organism evidence="1 2">
    <name type="scientific">Penicillium desertorum</name>
    <dbReference type="NCBI Taxonomy" id="1303715"/>
    <lineage>
        <taxon>Eukaryota</taxon>
        <taxon>Fungi</taxon>
        <taxon>Dikarya</taxon>
        <taxon>Ascomycota</taxon>
        <taxon>Pezizomycotina</taxon>
        <taxon>Eurotiomycetes</taxon>
        <taxon>Eurotiomycetidae</taxon>
        <taxon>Eurotiales</taxon>
        <taxon>Aspergillaceae</taxon>
        <taxon>Penicillium</taxon>
    </lineage>
</organism>
<sequence length="76" mass="8295">MSSSQYKHPDASKRFSPSLLRLLFQPLQNGAKLESLQRKMVVHMISSSNKLSTSQMAKLLCSHGACGGDVPGPQHD</sequence>
<reference evidence="1" key="2">
    <citation type="journal article" date="2023" name="IMA Fungus">
        <title>Comparative genomic study of the Penicillium genus elucidates a diverse pangenome and 15 lateral gene transfer events.</title>
        <authorList>
            <person name="Petersen C."/>
            <person name="Sorensen T."/>
            <person name="Nielsen M.R."/>
            <person name="Sondergaard T.E."/>
            <person name="Sorensen J.L."/>
            <person name="Fitzpatrick D.A."/>
            <person name="Frisvad J.C."/>
            <person name="Nielsen K.L."/>
        </authorList>
    </citation>
    <scope>NUCLEOTIDE SEQUENCE</scope>
    <source>
        <strain evidence="1">IBT 17660</strain>
    </source>
</reference>
<evidence type="ECO:0000313" key="1">
    <source>
        <dbReference type="EMBL" id="KAJ5478452.1"/>
    </source>
</evidence>
<evidence type="ECO:0000313" key="2">
    <source>
        <dbReference type="Proteomes" id="UP001147760"/>
    </source>
</evidence>
<accession>A0A9W9WXH3</accession>
<name>A0A9W9WXH3_9EURO</name>